<evidence type="ECO:0008006" key="3">
    <source>
        <dbReference type="Google" id="ProtNLM"/>
    </source>
</evidence>
<feature type="region of interest" description="Disordered" evidence="1">
    <location>
        <begin position="1"/>
        <end position="25"/>
    </location>
</feature>
<evidence type="ECO:0000256" key="1">
    <source>
        <dbReference type="SAM" id="MobiDB-lite"/>
    </source>
</evidence>
<protein>
    <recommendedName>
        <fullName evidence="3">DNA-binding protein</fullName>
    </recommendedName>
</protein>
<name>A0A6C0E7R9_9ZZZZ</name>
<accession>A0A6C0E7R9</accession>
<proteinExistence type="predicted"/>
<organism evidence="2">
    <name type="scientific">viral metagenome</name>
    <dbReference type="NCBI Taxonomy" id="1070528"/>
    <lineage>
        <taxon>unclassified sequences</taxon>
        <taxon>metagenomes</taxon>
        <taxon>organismal metagenomes</taxon>
    </lineage>
</organism>
<sequence length="102" mass="11958">MLKKSLKKNLKKSLKKTLKRTKKQLGGDKDVKKWIMNGKEIRCPHCLQNLFYMRKALLNTPGMTFFDLDAFNKNAYILKCQTCSMILWFNKKPTVNPTVETM</sequence>
<dbReference type="AlphaFoldDB" id="A0A6C0E7R9"/>
<feature type="compositionally biased region" description="Basic residues" evidence="1">
    <location>
        <begin position="1"/>
        <end position="23"/>
    </location>
</feature>
<reference evidence="2" key="1">
    <citation type="journal article" date="2020" name="Nature">
        <title>Giant virus diversity and host interactions through global metagenomics.</title>
        <authorList>
            <person name="Schulz F."/>
            <person name="Roux S."/>
            <person name="Paez-Espino D."/>
            <person name="Jungbluth S."/>
            <person name="Walsh D.A."/>
            <person name="Denef V.J."/>
            <person name="McMahon K.D."/>
            <person name="Konstantinidis K.T."/>
            <person name="Eloe-Fadrosh E.A."/>
            <person name="Kyrpides N.C."/>
            <person name="Woyke T."/>
        </authorList>
    </citation>
    <scope>NUCLEOTIDE SEQUENCE</scope>
    <source>
        <strain evidence="2">GVMAG-M-3300023179-150</strain>
    </source>
</reference>
<dbReference type="EMBL" id="MN739749">
    <property type="protein sequence ID" value="QHT24792.1"/>
    <property type="molecule type" value="Genomic_DNA"/>
</dbReference>
<evidence type="ECO:0000313" key="2">
    <source>
        <dbReference type="EMBL" id="QHT24792.1"/>
    </source>
</evidence>